<comment type="caution">
    <text evidence="1">The sequence shown here is derived from an EMBL/GenBank/DDBJ whole genome shotgun (WGS) entry which is preliminary data.</text>
</comment>
<proteinExistence type="predicted"/>
<reference evidence="1" key="1">
    <citation type="journal article" date="2015" name="Nature">
        <title>Complex archaea that bridge the gap between prokaryotes and eukaryotes.</title>
        <authorList>
            <person name="Spang A."/>
            <person name="Saw J.H."/>
            <person name="Jorgensen S.L."/>
            <person name="Zaremba-Niedzwiedzka K."/>
            <person name="Martijn J."/>
            <person name="Lind A.E."/>
            <person name="van Eijk R."/>
            <person name="Schleper C."/>
            <person name="Guy L."/>
            <person name="Ettema T.J."/>
        </authorList>
    </citation>
    <scope>NUCLEOTIDE SEQUENCE</scope>
</reference>
<organism evidence="1">
    <name type="scientific">marine sediment metagenome</name>
    <dbReference type="NCBI Taxonomy" id="412755"/>
    <lineage>
        <taxon>unclassified sequences</taxon>
        <taxon>metagenomes</taxon>
        <taxon>ecological metagenomes</taxon>
    </lineage>
</organism>
<gene>
    <name evidence="1" type="ORF">LCGC14_2814140</name>
</gene>
<accession>A0A0F8Z5W6</accession>
<sequence>MKSELDDIINRMRAATELIRRKNGQRIDLTKEKMFIKGSPFLHQATEEKSEEESAEFERSNRELFNFLRTFDNQLRDLF</sequence>
<dbReference type="EMBL" id="LAZR01053156">
    <property type="protein sequence ID" value="KKK81370.1"/>
    <property type="molecule type" value="Genomic_DNA"/>
</dbReference>
<name>A0A0F8Z5W6_9ZZZZ</name>
<protein>
    <submittedName>
        <fullName evidence="1">Uncharacterized protein</fullName>
    </submittedName>
</protein>
<dbReference type="AlphaFoldDB" id="A0A0F8Z5W6"/>
<evidence type="ECO:0000313" key="1">
    <source>
        <dbReference type="EMBL" id="KKK81370.1"/>
    </source>
</evidence>